<name>A0A6G5QLU2_CAMRE</name>
<reference evidence="2 3" key="1">
    <citation type="submission" date="2016-07" db="EMBL/GenBank/DDBJ databases">
        <title>Comparative genomics of the Campylobacter concisus group.</title>
        <authorList>
            <person name="Miller W.G."/>
            <person name="Yee E."/>
            <person name="Chapman M.H."/>
            <person name="Huynh S."/>
            <person name="Bono J.L."/>
            <person name="On S.L.W."/>
            <person name="StLeger J."/>
            <person name="Foster G."/>
            <person name="Parker C.T."/>
        </authorList>
    </citation>
    <scope>NUCLEOTIDE SEQUENCE [LARGE SCALE GENOMIC DNA]</scope>
    <source>
        <strain evidence="2 3">ATCC 33238</strain>
    </source>
</reference>
<dbReference type="PANTHER" id="PTHR34219:SF3">
    <property type="entry name" value="BLL7967 PROTEIN"/>
    <property type="match status" value="1"/>
</dbReference>
<dbReference type="EMBL" id="CP012543">
    <property type="protein sequence ID" value="QCD46589.1"/>
    <property type="molecule type" value="Genomic_DNA"/>
</dbReference>
<gene>
    <name evidence="2" type="ORF">CRECT_0918</name>
</gene>
<keyword evidence="1" id="KW-1133">Transmembrane helix</keyword>
<feature type="transmembrane region" description="Helical" evidence="1">
    <location>
        <begin position="344"/>
        <end position="370"/>
    </location>
</feature>
<accession>A0A6G5QLU2</accession>
<dbReference type="Pfam" id="PF03929">
    <property type="entry name" value="PepSY_TM"/>
    <property type="match status" value="1"/>
</dbReference>
<keyword evidence="1" id="KW-0472">Membrane</keyword>
<dbReference type="InterPro" id="IPR005625">
    <property type="entry name" value="PepSY-ass_TM"/>
</dbReference>
<proteinExistence type="predicted"/>
<feature type="transmembrane region" description="Helical" evidence="1">
    <location>
        <begin position="191"/>
        <end position="218"/>
    </location>
</feature>
<feature type="transmembrane region" description="Helical" evidence="1">
    <location>
        <begin position="150"/>
        <end position="170"/>
    </location>
</feature>
<keyword evidence="1" id="KW-0812">Transmembrane</keyword>
<dbReference type="PROSITE" id="PS51257">
    <property type="entry name" value="PROKAR_LIPOPROTEIN"/>
    <property type="match status" value="1"/>
</dbReference>
<evidence type="ECO:0000313" key="3">
    <source>
        <dbReference type="Proteomes" id="UP000502377"/>
    </source>
</evidence>
<evidence type="ECO:0000313" key="2">
    <source>
        <dbReference type="EMBL" id="QCD46589.1"/>
    </source>
</evidence>
<dbReference type="PANTHER" id="PTHR34219">
    <property type="entry name" value="IRON-REGULATED INNER MEMBRANE PROTEIN-RELATED"/>
    <property type="match status" value="1"/>
</dbReference>
<dbReference type="KEGG" id="crx:CRECT_0918"/>
<evidence type="ECO:0000256" key="1">
    <source>
        <dbReference type="SAM" id="Phobius"/>
    </source>
</evidence>
<protein>
    <submittedName>
        <fullName evidence="2">Putative iron-regulated membrane protein</fullName>
    </submittedName>
</protein>
<dbReference type="Proteomes" id="UP000502377">
    <property type="component" value="Chromosome"/>
</dbReference>
<sequence>MPFLKKKKFWFNVHLILSLACVLPLLIVTLSGAVISYHDEIIDLANSQKTFVKRGEKELSAREILDIFKAREPNFTLSYYKINSDANHALGVSGTNAKGEFKSYFINQYTGEITGENFGDKFIGLMLNLHTNLGLGLSENETLRLIGKHIVAVCSIALVILVISGLIIYYPSFKTKFMRAFTLKIKAKGYAFLYSLHGFAGVYLCLFLAFMSITGLYWSYDWAAKLVNNALGEKEIFRKKSFTQVRGFSLEDEAKIANLQTAIDIFKRDRENYELFNVITQEDGENFMIFYFDKGLEEDDKVNTMTINAAKGQIIRHARFDDAKSSMPRPFVIHKAVLSLHSGYFLGAVGKFIFCLASASVLFFVISGFWMSLKRLKR</sequence>
<organism evidence="2 3">
    <name type="scientific">Campylobacter rectus</name>
    <name type="common">Wolinella recta</name>
    <dbReference type="NCBI Taxonomy" id="203"/>
    <lineage>
        <taxon>Bacteria</taxon>
        <taxon>Pseudomonadati</taxon>
        <taxon>Campylobacterota</taxon>
        <taxon>Epsilonproteobacteria</taxon>
        <taxon>Campylobacterales</taxon>
        <taxon>Campylobacteraceae</taxon>
        <taxon>Campylobacter</taxon>
    </lineage>
</organism>
<dbReference type="AlphaFoldDB" id="A0A6G5QLU2"/>
<dbReference type="RefSeq" id="WP_004319382.1">
    <property type="nucleotide sequence ID" value="NZ_CP012543.1"/>
</dbReference>